<feature type="region of interest" description="Disordered" evidence="1">
    <location>
        <begin position="45"/>
        <end position="104"/>
    </location>
</feature>
<gene>
    <name evidence="2" type="ORF">NDU88_004194</name>
</gene>
<protein>
    <submittedName>
        <fullName evidence="2">Uncharacterized protein</fullName>
    </submittedName>
</protein>
<name>A0AAV7QBW2_PLEWA</name>
<organism evidence="2 3">
    <name type="scientific">Pleurodeles waltl</name>
    <name type="common">Iberian ribbed newt</name>
    <dbReference type="NCBI Taxonomy" id="8319"/>
    <lineage>
        <taxon>Eukaryota</taxon>
        <taxon>Metazoa</taxon>
        <taxon>Chordata</taxon>
        <taxon>Craniata</taxon>
        <taxon>Vertebrata</taxon>
        <taxon>Euteleostomi</taxon>
        <taxon>Amphibia</taxon>
        <taxon>Batrachia</taxon>
        <taxon>Caudata</taxon>
        <taxon>Salamandroidea</taxon>
        <taxon>Salamandridae</taxon>
        <taxon>Pleurodelinae</taxon>
        <taxon>Pleurodeles</taxon>
    </lineage>
</organism>
<evidence type="ECO:0000256" key="1">
    <source>
        <dbReference type="SAM" id="MobiDB-lite"/>
    </source>
</evidence>
<comment type="caution">
    <text evidence="2">The sequence shown here is derived from an EMBL/GenBank/DDBJ whole genome shotgun (WGS) entry which is preliminary data.</text>
</comment>
<evidence type="ECO:0000313" key="2">
    <source>
        <dbReference type="EMBL" id="KAJ1137798.1"/>
    </source>
</evidence>
<dbReference type="AlphaFoldDB" id="A0AAV7QBW2"/>
<dbReference type="EMBL" id="JANPWB010000010">
    <property type="protein sequence ID" value="KAJ1137798.1"/>
    <property type="molecule type" value="Genomic_DNA"/>
</dbReference>
<sequence>MQSGRVKWRPCRDAILKSVREQKAERPLGPDTARRDRSAIGAYAGLGITDGGEGKRLRGGLGSNGNPRGDRRRCGGTCGPPFRSLHQREKKRMRLAGPGWGTKQ</sequence>
<keyword evidence="3" id="KW-1185">Reference proteome</keyword>
<dbReference type="Proteomes" id="UP001066276">
    <property type="component" value="Chromosome 6"/>
</dbReference>
<proteinExistence type="predicted"/>
<evidence type="ECO:0000313" key="3">
    <source>
        <dbReference type="Proteomes" id="UP001066276"/>
    </source>
</evidence>
<accession>A0AAV7QBW2</accession>
<reference evidence="2" key="1">
    <citation type="journal article" date="2022" name="bioRxiv">
        <title>Sequencing and chromosome-scale assembly of the giantPleurodeles waltlgenome.</title>
        <authorList>
            <person name="Brown T."/>
            <person name="Elewa A."/>
            <person name="Iarovenko S."/>
            <person name="Subramanian E."/>
            <person name="Araus A.J."/>
            <person name="Petzold A."/>
            <person name="Susuki M."/>
            <person name="Suzuki K.-i.T."/>
            <person name="Hayashi T."/>
            <person name="Toyoda A."/>
            <person name="Oliveira C."/>
            <person name="Osipova E."/>
            <person name="Leigh N.D."/>
            <person name="Simon A."/>
            <person name="Yun M.H."/>
        </authorList>
    </citation>
    <scope>NUCLEOTIDE SEQUENCE</scope>
    <source>
        <strain evidence="2">20211129_DDA</strain>
        <tissue evidence="2">Liver</tissue>
    </source>
</reference>